<evidence type="ECO:0000256" key="2">
    <source>
        <dbReference type="ARBA" id="ARBA00022692"/>
    </source>
</evidence>
<gene>
    <name evidence="9" type="ORF">LS65_000635</name>
</gene>
<dbReference type="PANTHER" id="PTHR30474">
    <property type="entry name" value="CELL CYCLE PROTEIN"/>
    <property type="match status" value="1"/>
</dbReference>
<feature type="transmembrane region" description="Helical" evidence="8">
    <location>
        <begin position="264"/>
        <end position="290"/>
    </location>
</feature>
<sequence length="379" mass="42505">MIDRRILAHFDYILFIFLIPLIGFSLFLMNELDSVLFAKQVKYIVLSCVLMFFVFFVPFRQIHGFIVIIYSVCIVLLILVHFIGTQKLGAQRWVDIPFTSFSIQPSEIMKIALMLFLASYITVNPPPKNGYGTREFCVISSFILLPFVIILKEPDLGTAMVILLTGFGTLFFIGVNKKIWITLGLVVVILAPVAYVIDPLKDYQKKRIVDFISDKSPYQVNQSLIAIGSSGLFGNSKEKATQSQLKFLPYANTDFIFAYFVERFGLVGAFGLLAFFFALVVHILSLGFAYAQDYFLRVVAGYIAILLFLYVGINVCMTIGLAPVVGIPLPLMSYGGTSFFTFMTLFTILESVLAFRFVFEYNTTSKSGPLAQLVRALGS</sequence>
<dbReference type="GO" id="GO:0008360">
    <property type="term" value="P:regulation of cell shape"/>
    <property type="evidence" value="ECO:0007669"/>
    <property type="project" value="UniProtKB-KW"/>
</dbReference>
<dbReference type="Pfam" id="PF01098">
    <property type="entry name" value="FTSW_RODA_SPOVE"/>
    <property type="match status" value="1"/>
</dbReference>
<protein>
    <recommendedName>
        <fullName evidence="7">Cell wall polymerase</fullName>
    </recommendedName>
    <alternativeName>
        <fullName evidence="6">Peptidoglycan polymerase</fullName>
    </alternativeName>
</protein>
<name>A0A4U8TSC2_9HELI</name>
<keyword evidence="10" id="KW-1185">Reference proteome</keyword>
<dbReference type="InterPro" id="IPR018365">
    <property type="entry name" value="Cell_cycle_FtsW-rel_CS"/>
</dbReference>
<keyword evidence="5 8" id="KW-0472">Membrane</keyword>
<feature type="transmembrane region" description="Helical" evidence="8">
    <location>
        <begin position="41"/>
        <end position="59"/>
    </location>
</feature>
<dbReference type="GO" id="GO:0032153">
    <property type="term" value="C:cell division site"/>
    <property type="evidence" value="ECO:0007669"/>
    <property type="project" value="TreeGrafter"/>
</dbReference>
<dbReference type="AlphaFoldDB" id="A0A4U8TSC2"/>
<evidence type="ECO:0000256" key="7">
    <source>
        <dbReference type="ARBA" id="ARBA00033270"/>
    </source>
</evidence>
<dbReference type="OrthoDB" id="9768187at2"/>
<dbReference type="GO" id="GO:0051301">
    <property type="term" value="P:cell division"/>
    <property type="evidence" value="ECO:0007669"/>
    <property type="project" value="InterPro"/>
</dbReference>
<dbReference type="Proteomes" id="UP000029707">
    <property type="component" value="Unassembled WGS sequence"/>
</dbReference>
<evidence type="ECO:0000256" key="4">
    <source>
        <dbReference type="ARBA" id="ARBA00022989"/>
    </source>
</evidence>
<feature type="transmembrane region" description="Helical" evidence="8">
    <location>
        <begin position="12"/>
        <end position="29"/>
    </location>
</feature>
<feature type="transmembrane region" description="Helical" evidence="8">
    <location>
        <begin position="339"/>
        <end position="359"/>
    </location>
</feature>
<organism evidence="9 10">
    <name type="scientific">Helicobacter japonicus</name>
    <dbReference type="NCBI Taxonomy" id="425400"/>
    <lineage>
        <taxon>Bacteria</taxon>
        <taxon>Pseudomonadati</taxon>
        <taxon>Campylobacterota</taxon>
        <taxon>Epsilonproteobacteria</taxon>
        <taxon>Campylobacterales</taxon>
        <taxon>Helicobacteraceae</taxon>
        <taxon>Helicobacter</taxon>
    </lineage>
</organism>
<keyword evidence="3" id="KW-0133">Cell shape</keyword>
<dbReference type="EMBL" id="JRMQ02000001">
    <property type="protein sequence ID" value="TLE03507.1"/>
    <property type="molecule type" value="Genomic_DNA"/>
</dbReference>
<feature type="transmembrane region" description="Helical" evidence="8">
    <location>
        <begin position="302"/>
        <end position="327"/>
    </location>
</feature>
<dbReference type="GO" id="GO:0005886">
    <property type="term" value="C:plasma membrane"/>
    <property type="evidence" value="ECO:0007669"/>
    <property type="project" value="TreeGrafter"/>
</dbReference>
<dbReference type="PANTHER" id="PTHR30474:SF1">
    <property type="entry name" value="PEPTIDOGLYCAN GLYCOSYLTRANSFERASE MRDB"/>
    <property type="match status" value="1"/>
</dbReference>
<feature type="transmembrane region" description="Helical" evidence="8">
    <location>
        <begin position="65"/>
        <end position="84"/>
    </location>
</feature>
<dbReference type="InterPro" id="IPR001182">
    <property type="entry name" value="FtsW/RodA"/>
</dbReference>
<feature type="transmembrane region" description="Helical" evidence="8">
    <location>
        <begin position="96"/>
        <end position="121"/>
    </location>
</feature>
<feature type="transmembrane region" description="Helical" evidence="8">
    <location>
        <begin position="179"/>
        <end position="197"/>
    </location>
</feature>
<dbReference type="GO" id="GO:0015648">
    <property type="term" value="F:lipid-linked peptidoglycan transporter activity"/>
    <property type="evidence" value="ECO:0007669"/>
    <property type="project" value="TreeGrafter"/>
</dbReference>
<evidence type="ECO:0000256" key="6">
    <source>
        <dbReference type="ARBA" id="ARBA00032370"/>
    </source>
</evidence>
<accession>A0A4U8TSC2</accession>
<feature type="transmembrane region" description="Helical" evidence="8">
    <location>
        <begin position="156"/>
        <end position="173"/>
    </location>
</feature>
<proteinExistence type="predicted"/>
<keyword evidence="4 8" id="KW-1133">Transmembrane helix</keyword>
<feature type="transmembrane region" description="Helical" evidence="8">
    <location>
        <begin position="133"/>
        <end position="151"/>
    </location>
</feature>
<evidence type="ECO:0000256" key="8">
    <source>
        <dbReference type="SAM" id="Phobius"/>
    </source>
</evidence>
<evidence type="ECO:0000256" key="1">
    <source>
        <dbReference type="ARBA" id="ARBA00004141"/>
    </source>
</evidence>
<dbReference type="PROSITE" id="PS00428">
    <property type="entry name" value="FTSW_RODA_SPOVE"/>
    <property type="match status" value="1"/>
</dbReference>
<evidence type="ECO:0000313" key="9">
    <source>
        <dbReference type="EMBL" id="TLE03507.1"/>
    </source>
</evidence>
<keyword evidence="2 8" id="KW-0812">Transmembrane</keyword>
<comment type="caution">
    <text evidence="9">The sequence shown here is derived from an EMBL/GenBank/DDBJ whole genome shotgun (WGS) entry which is preliminary data.</text>
</comment>
<reference evidence="9 10" key="1">
    <citation type="journal article" date="2014" name="Genome Announc.">
        <title>Draft genome sequences of eight enterohepatic helicobacter species isolated from both laboratory and wild rodents.</title>
        <authorList>
            <person name="Sheh A."/>
            <person name="Shen Z."/>
            <person name="Fox J.G."/>
        </authorList>
    </citation>
    <scope>NUCLEOTIDE SEQUENCE [LARGE SCALE GENOMIC DNA]</scope>
    <source>
        <strain evidence="9 10">MIT 01-6451</strain>
    </source>
</reference>
<comment type="subcellular location">
    <subcellularLocation>
        <location evidence="1">Membrane</location>
        <topology evidence="1">Multi-pass membrane protein</topology>
    </subcellularLocation>
</comment>
<evidence type="ECO:0000256" key="3">
    <source>
        <dbReference type="ARBA" id="ARBA00022960"/>
    </source>
</evidence>
<evidence type="ECO:0000256" key="5">
    <source>
        <dbReference type="ARBA" id="ARBA00023136"/>
    </source>
</evidence>
<evidence type="ECO:0000313" key="10">
    <source>
        <dbReference type="Proteomes" id="UP000029707"/>
    </source>
</evidence>